<protein>
    <submittedName>
        <fullName evidence="1">Uncharacterized protein</fullName>
    </submittedName>
</protein>
<geneLocation type="plasmid" evidence="1 2">
    <name>pPP1</name>
</geneLocation>
<dbReference type="EMBL" id="AP025293">
    <property type="protein sequence ID" value="BDD00939.1"/>
    <property type="molecule type" value="Genomic_DNA"/>
</dbReference>
<name>A0ABN6LDJ2_9BACT</name>
<accession>A0ABN6LDJ2</accession>
<evidence type="ECO:0000313" key="2">
    <source>
        <dbReference type="Proteomes" id="UP001354989"/>
    </source>
</evidence>
<sequence length="76" mass="8845">MNFSQDRDYHRSEPCLKSVLINELMVFHKVIIVCDKARSGIKTRPCCFILLHQENAKPPLISMLFPERNEDLSEAK</sequence>
<keyword evidence="2" id="KW-1185">Reference proteome</keyword>
<evidence type="ECO:0000313" key="1">
    <source>
        <dbReference type="EMBL" id="BDD00939.1"/>
    </source>
</evidence>
<organism evidence="1 2">
    <name type="scientific">Persicobacter psychrovividus</name>
    <dbReference type="NCBI Taxonomy" id="387638"/>
    <lineage>
        <taxon>Bacteria</taxon>
        <taxon>Pseudomonadati</taxon>
        <taxon>Bacteroidota</taxon>
        <taxon>Cytophagia</taxon>
        <taxon>Cytophagales</taxon>
        <taxon>Persicobacteraceae</taxon>
        <taxon>Persicobacter</taxon>
    </lineage>
</organism>
<proteinExistence type="predicted"/>
<keyword evidence="1" id="KW-0614">Plasmid</keyword>
<dbReference type="Proteomes" id="UP001354989">
    <property type="component" value="Plasmid pPP1"/>
</dbReference>
<reference evidence="1 2" key="1">
    <citation type="submission" date="2021-12" db="EMBL/GenBank/DDBJ databases">
        <title>Genome sequencing of bacteria with rrn-lacking chromosome and rrn-plasmid.</title>
        <authorList>
            <person name="Anda M."/>
            <person name="Iwasaki W."/>
        </authorList>
    </citation>
    <scope>NUCLEOTIDE SEQUENCE [LARGE SCALE GENOMIC DNA]</scope>
    <source>
        <strain evidence="1 2">NBRC 101262</strain>
        <plasmid evidence="1 2">pPP1</plasmid>
    </source>
</reference>
<gene>
    <name evidence="1" type="ORF">PEPS_32190</name>
</gene>